<name>A0AAV4MH28_9ARAC</name>
<keyword evidence="2" id="KW-1185">Reference proteome</keyword>
<sequence length="99" mass="11645">MLGGWRKGDSLRNTRWRNICDETSLLRVLKGDSSCLMMEDFKIRLPQILGTIAFLPSYHTGGCGFWCAANFFFLFHLHQVCLRELRRERITIYPIDFSR</sequence>
<reference evidence="1 2" key="1">
    <citation type="submission" date="2021-06" db="EMBL/GenBank/DDBJ databases">
        <title>Caerostris darwini draft genome.</title>
        <authorList>
            <person name="Kono N."/>
            <person name="Arakawa K."/>
        </authorList>
    </citation>
    <scope>NUCLEOTIDE SEQUENCE [LARGE SCALE GENOMIC DNA]</scope>
</reference>
<comment type="caution">
    <text evidence="1">The sequence shown here is derived from an EMBL/GenBank/DDBJ whole genome shotgun (WGS) entry which is preliminary data.</text>
</comment>
<dbReference type="Proteomes" id="UP001054837">
    <property type="component" value="Unassembled WGS sequence"/>
</dbReference>
<evidence type="ECO:0000313" key="2">
    <source>
        <dbReference type="Proteomes" id="UP001054837"/>
    </source>
</evidence>
<dbReference type="EMBL" id="BPLQ01000392">
    <property type="protein sequence ID" value="GIX70736.1"/>
    <property type="molecule type" value="Genomic_DNA"/>
</dbReference>
<protein>
    <submittedName>
        <fullName evidence="1">Uncharacterized protein</fullName>
    </submittedName>
</protein>
<accession>A0AAV4MH28</accession>
<organism evidence="1 2">
    <name type="scientific">Caerostris darwini</name>
    <dbReference type="NCBI Taxonomy" id="1538125"/>
    <lineage>
        <taxon>Eukaryota</taxon>
        <taxon>Metazoa</taxon>
        <taxon>Ecdysozoa</taxon>
        <taxon>Arthropoda</taxon>
        <taxon>Chelicerata</taxon>
        <taxon>Arachnida</taxon>
        <taxon>Araneae</taxon>
        <taxon>Araneomorphae</taxon>
        <taxon>Entelegynae</taxon>
        <taxon>Araneoidea</taxon>
        <taxon>Araneidae</taxon>
        <taxon>Caerostris</taxon>
    </lineage>
</organism>
<proteinExistence type="predicted"/>
<gene>
    <name evidence="1" type="ORF">CDAR_172401</name>
</gene>
<evidence type="ECO:0000313" key="1">
    <source>
        <dbReference type="EMBL" id="GIX70736.1"/>
    </source>
</evidence>
<dbReference type="AlphaFoldDB" id="A0AAV4MH28"/>